<gene>
    <name evidence="8" type="ORF">WG66_7263</name>
</gene>
<dbReference type="PANTHER" id="PTHR11903:SF37">
    <property type="entry name" value="PSI-PRODUCING OXYGENASE A"/>
    <property type="match status" value="1"/>
</dbReference>
<dbReference type="GO" id="GO:0005506">
    <property type="term" value="F:iron ion binding"/>
    <property type="evidence" value="ECO:0007669"/>
    <property type="project" value="InterPro"/>
</dbReference>
<dbReference type="InterPro" id="IPR050783">
    <property type="entry name" value="Oxylipin_biosynth_metab"/>
</dbReference>
<dbReference type="PROSITE" id="PS50292">
    <property type="entry name" value="PEROXIDASE_3"/>
    <property type="match status" value="1"/>
</dbReference>
<comment type="caution">
    <text evidence="8">The sequence shown here is derived from an EMBL/GenBank/DDBJ whole genome shotgun (WGS) entry which is preliminary data.</text>
</comment>
<dbReference type="InterPro" id="IPR034812">
    <property type="entry name" value="Ppo-like_N"/>
</dbReference>
<dbReference type="PRINTS" id="PR00457">
    <property type="entry name" value="ANPEROXIDASE"/>
</dbReference>
<dbReference type="InterPro" id="IPR019791">
    <property type="entry name" value="Haem_peroxidase_animal"/>
</dbReference>
<dbReference type="PANTHER" id="PTHR11903">
    <property type="entry name" value="PROSTAGLANDIN G/H SYNTHASE"/>
    <property type="match status" value="1"/>
</dbReference>
<dbReference type="SUPFAM" id="SSF48113">
    <property type="entry name" value="Heme-dependent peroxidases"/>
    <property type="match status" value="1"/>
</dbReference>
<proteinExistence type="predicted"/>
<dbReference type="eggNOG" id="KOG2408">
    <property type="taxonomic scope" value="Eukaryota"/>
</dbReference>
<evidence type="ECO:0000256" key="2">
    <source>
        <dbReference type="ARBA" id="ARBA00022723"/>
    </source>
</evidence>
<accession>A0A0W0FVA0</accession>
<protein>
    <submittedName>
        <fullName evidence="8">Putative heme peroxidase</fullName>
    </submittedName>
</protein>
<evidence type="ECO:0000256" key="3">
    <source>
        <dbReference type="ARBA" id="ARBA00022964"/>
    </source>
</evidence>
<dbReference type="EMBL" id="LATX01001604">
    <property type="protein sequence ID" value="KTB40142.1"/>
    <property type="molecule type" value="Genomic_DNA"/>
</dbReference>
<dbReference type="GO" id="GO:0016705">
    <property type="term" value="F:oxidoreductase activity, acting on paired donors, with incorporation or reduction of molecular oxygen"/>
    <property type="evidence" value="ECO:0007669"/>
    <property type="project" value="InterPro"/>
</dbReference>
<keyword evidence="1 6" id="KW-0349">Heme</keyword>
<evidence type="ECO:0000313" key="8">
    <source>
        <dbReference type="EMBL" id="KTB40142.1"/>
    </source>
</evidence>
<evidence type="ECO:0000256" key="4">
    <source>
        <dbReference type="ARBA" id="ARBA00023002"/>
    </source>
</evidence>
<dbReference type="GO" id="GO:0004497">
    <property type="term" value="F:monooxygenase activity"/>
    <property type="evidence" value="ECO:0007669"/>
    <property type="project" value="InterPro"/>
</dbReference>
<dbReference type="GO" id="GO:0051213">
    <property type="term" value="F:dioxygenase activity"/>
    <property type="evidence" value="ECO:0007669"/>
    <property type="project" value="UniProtKB-KW"/>
</dbReference>
<keyword evidence="4" id="KW-0560">Oxidoreductase</keyword>
<feature type="region of interest" description="Disordered" evidence="7">
    <location>
        <begin position="24"/>
        <end position="45"/>
    </location>
</feature>
<dbReference type="AlphaFoldDB" id="A0A0W0FVA0"/>
<dbReference type="GO" id="GO:0020037">
    <property type="term" value="F:heme binding"/>
    <property type="evidence" value="ECO:0007669"/>
    <property type="project" value="InterPro"/>
</dbReference>
<evidence type="ECO:0000313" key="9">
    <source>
        <dbReference type="Proteomes" id="UP000054988"/>
    </source>
</evidence>
<dbReference type="InterPro" id="IPR036396">
    <property type="entry name" value="Cyt_P450_sf"/>
</dbReference>
<dbReference type="Gene3D" id="1.10.640.10">
    <property type="entry name" value="Haem peroxidase domain superfamily, animal type"/>
    <property type="match status" value="1"/>
</dbReference>
<evidence type="ECO:0000256" key="1">
    <source>
        <dbReference type="ARBA" id="ARBA00022617"/>
    </source>
</evidence>
<keyword evidence="2 6" id="KW-0479">Metal-binding</keyword>
<keyword evidence="5 6" id="KW-0408">Iron</keyword>
<dbReference type="SUPFAM" id="SSF48264">
    <property type="entry name" value="Cytochrome P450"/>
    <property type="match status" value="1"/>
</dbReference>
<dbReference type="GO" id="GO:0006631">
    <property type="term" value="P:fatty acid metabolic process"/>
    <property type="evidence" value="ECO:0007669"/>
    <property type="project" value="UniProtKB-ARBA"/>
</dbReference>
<name>A0A0W0FVA0_MONRR</name>
<dbReference type="InterPro" id="IPR037120">
    <property type="entry name" value="Haem_peroxidase_sf_animal"/>
</dbReference>
<evidence type="ECO:0000256" key="5">
    <source>
        <dbReference type="ARBA" id="ARBA00023004"/>
    </source>
</evidence>
<dbReference type="Gene3D" id="1.10.630.10">
    <property type="entry name" value="Cytochrome P450"/>
    <property type="match status" value="1"/>
</dbReference>
<dbReference type="CDD" id="cd20612">
    <property type="entry name" value="CYP_LDS-like_C"/>
    <property type="match status" value="1"/>
</dbReference>
<evidence type="ECO:0000256" key="7">
    <source>
        <dbReference type="SAM" id="MobiDB-lite"/>
    </source>
</evidence>
<sequence>MALNISPLEKFALASDAVYLKGRPLPTAPDGKYDPPSQEPGQKQERSALGGIFKRLDAQAKKGLITPDPTVVAGFLDTVLHPDATDDRKGAFSAGLTLLSRLPPNSDAAKKMSDGAVGLLYNTLPHPPETLLGPQYSFRQADGGNNNIQVPSIGRAGEPYARSVQGKWCVSPQDLPDPALVYDILLRRRKVVEHPNGNASFTFAFASLVTHSLFRSRMGQWHINDTSSYLDLSPLYGINQETVDAVRNKDLGRGLLYPDTFSEERLLFLPPCASALLVILSRNHNYIAEKLLKINERGRWTDPPPEDKAKRDQQDEEIFQTARLINGGHFMSLIMGDYVAGFLGLSEGNAWNMNAFDPIKINDVEVKRGEGNHCSVEFNILYRWHATTSEADAKWINDFFASEIPSAKSPEDITFGQFAQTFVRKLEEEKKKAPKDREFGGMKRGPDGHFSDDELANILHTATENPACSFGAHGTPDALKIIEIMGINQARQWGLCTMNEFRKFLGLKQFETFEEWNPDPAVAGPARRLYKHIDNLELYTGLQCESLMPLSGGLRFACGYTTTRAVLSDAIALIRGDRFYTTAFTPANLTTWGYQDCLRDPNNGGFGGEMPKLLSRHLPRHYPYNSVYTCFPYFTPKKMHESLTRLQLADKYTFERPKPAPVVKVLNTMQAIKYVFSKPTEYPVVYDMKGLGGGYGFMLTFDEATKHDADRNLALHALFPTKDSLNEYRKWYRDQVTLRIRERSWKYDGVPGRFVDIVNDVINSTSIAWASERLCGLDMKTKENPSGMYTEAEIYEMFTTMFTLIFLAIGDNEHGFSLRKQVLQAGGVTQAMIAKNVFDCAPKAAGASNVFLGALSTVASTVHSVIDNKPCYAFLRRLAETGRPINEIVAMVVGLAVGSSVNYAQAAVHVIDFYMAEERKAERAEIIKLSQSKDSEGKGWDTLVGYVREAMRLNPQVTGLYRDALVDAVISQGSGLPDIQLKKGDRIFGSLKNAHLNPDDFPDPLTINPTRPASAYQYNGSGFHQCPGVNYAEQTIAEIVKVVFSLPNIRRAPGNDGKLAGFEEIQNETKTKVYVTPDGETSPWPGKMYLVYDA</sequence>
<organism evidence="8 9">
    <name type="scientific">Moniliophthora roreri</name>
    <name type="common">Frosty pod rot fungus</name>
    <name type="synonym">Monilia roreri</name>
    <dbReference type="NCBI Taxonomy" id="221103"/>
    <lineage>
        <taxon>Eukaryota</taxon>
        <taxon>Fungi</taxon>
        <taxon>Dikarya</taxon>
        <taxon>Basidiomycota</taxon>
        <taxon>Agaricomycotina</taxon>
        <taxon>Agaricomycetes</taxon>
        <taxon>Agaricomycetidae</taxon>
        <taxon>Agaricales</taxon>
        <taxon>Marasmiineae</taxon>
        <taxon>Marasmiaceae</taxon>
        <taxon>Moniliophthora</taxon>
    </lineage>
</organism>
<feature type="binding site" description="axial binding residue" evidence="6">
    <location>
        <position position="385"/>
    </location>
    <ligand>
        <name>heme b</name>
        <dbReference type="ChEBI" id="CHEBI:60344"/>
    </ligand>
    <ligandPart>
        <name>Fe</name>
        <dbReference type="ChEBI" id="CHEBI:18248"/>
    </ligandPart>
</feature>
<dbReference type="Pfam" id="PF03098">
    <property type="entry name" value="An_peroxidase"/>
    <property type="match status" value="1"/>
</dbReference>
<keyword evidence="8" id="KW-0575">Peroxidase</keyword>
<reference evidence="8 9" key="1">
    <citation type="submission" date="2015-12" db="EMBL/GenBank/DDBJ databases">
        <title>Draft genome sequence of Moniliophthora roreri, the causal agent of frosty pod rot of cacao.</title>
        <authorList>
            <person name="Aime M.C."/>
            <person name="Diaz-Valderrama J.R."/>
            <person name="Kijpornyongpan T."/>
            <person name="Phillips-Mora W."/>
        </authorList>
    </citation>
    <scope>NUCLEOTIDE SEQUENCE [LARGE SCALE GENOMIC DNA]</scope>
    <source>
        <strain evidence="8 9">MCA 2952</strain>
    </source>
</reference>
<dbReference type="GO" id="GO:0004601">
    <property type="term" value="F:peroxidase activity"/>
    <property type="evidence" value="ECO:0007669"/>
    <property type="project" value="UniProtKB-KW"/>
</dbReference>
<dbReference type="Proteomes" id="UP000054988">
    <property type="component" value="Unassembled WGS sequence"/>
</dbReference>
<dbReference type="CDD" id="cd09817">
    <property type="entry name" value="linoleate_diol_synthase_like"/>
    <property type="match status" value="1"/>
</dbReference>
<dbReference type="GO" id="GO:0006979">
    <property type="term" value="P:response to oxidative stress"/>
    <property type="evidence" value="ECO:0007669"/>
    <property type="project" value="InterPro"/>
</dbReference>
<keyword evidence="3" id="KW-0223">Dioxygenase</keyword>
<dbReference type="InterPro" id="IPR010255">
    <property type="entry name" value="Haem_peroxidase_sf"/>
</dbReference>
<evidence type="ECO:0000256" key="6">
    <source>
        <dbReference type="PIRSR" id="PIRSR619791-2"/>
    </source>
</evidence>